<organism evidence="1 2">
    <name type="scientific">Klebsormidium nitens</name>
    <name type="common">Green alga</name>
    <name type="synonym">Ulothrix nitens</name>
    <dbReference type="NCBI Taxonomy" id="105231"/>
    <lineage>
        <taxon>Eukaryota</taxon>
        <taxon>Viridiplantae</taxon>
        <taxon>Streptophyta</taxon>
        <taxon>Klebsormidiophyceae</taxon>
        <taxon>Klebsormidiales</taxon>
        <taxon>Klebsormidiaceae</taxon>
        <taxon>Klebsormidium</taxon>
    </lineage>
</organism>
<name>A0A1Y1IC27_KLENI</name>
<dbReference type="Proteomes" id="UP000054558">
    <property type="component" value="Unassembled WGS sequence"/>
</dbReference>
<protein>
    <submittedName>
        <fullName evidence="1">Uncharacterized protein</fullName>
    </submittedName>
</protein>
<sequence>MNIDVGIRFSFRVDGVEEQVMKFSDYRGEVLMLKAPLAHESSEQMSPIQEDGIFNFSGTNLISHGLLLRNHFAAALGAAHSLNFEAGDMATRCLEGPNVPTLDDRVFDSAMQAFNDLAARSQIRHVCSRVECAHLYTGEVEAAEA</sequence>
<dbReference type="EMBL" id="DF237273">
    <property type="protein sequence ID" value="GAQ86979.1"/>
    <property type="molecule type" value="Genomic_DNA"/>
</dbReference>
<reference evidence="1 2" key="1">
    <citation type="journal article" date="2014" name="Nat. Commun.">
        <title>Klebsormidium flaccidum genome reveals primary factors for plant terrestrial adaptation.</title>
        <authorList>
            <person name="Hori K."/>
            <person name="Maruyama F."/>
            <person name="Fujisawa T."/>
            <person name="Togashi T."/>
            <person name="Yamamoto N."/>
            <person name="Seo M."/>
            <person name="Sato S."/>
            <person name="Yamada T."/>
            <person name="Mori H."/>
            <person name="Tajima N."/>
            <person name="Moriyama T."/>
            <person name="Ikeuchi M."/>
            <person name="Watanabe M."/>
            <person name="Wada H."/>
            <person name="Kobayashi K."/>
            <person name="Saito M."/>
            <person name="Masuda T."/>
            <person name="Sasaki-Sekimoto Y."/>
            <person name="Mashiguchi K."/>
            <person name="Awai K."/>
            <person name="Shimojima M."/>
            <person name="Masuda S."/>
            <person name="Iwai M."/>
            <person name="Nobusawa T."/>
            <person name="Narise T."/>
            <person name="Kondo S."/>
            <person name="Saito H."/>
            <person name="Sato R."/>
            <person name="Murakawa M."/>
            <person name="Ihara Y."/>
            <person name="Oshima-Yamada Y."/>
            <person name="Ohtaka K."/>
            <person name="Satoh M."/>
            <person name="Sonobe K."/>
            <person name="Ishii M."/>
            <person name="Ohtani R."/>
            <person name="Kanamori-Sato M."/>
            <person name="Honoki R."/>
            <person name="Miyazaki D."/>
            <person name="Mochizuki H."/>
            <person name="Umetsu J."/>
            <person name="Higashi K."/>
            <person name="Shibata D."/>
            <person name="Kamiya Y."/>
            <person name="Sato N."/>
            <person name="Nakamura Y."/>
            <person name="Tabata S."/>
            <person name="Ida S."/>
            <person name="Kurokawa K."/>
            <person name="Ohta H."/>
        </authorList>
    </citation>
    <scope>NUCLEOTIDE SEQUENCE [LARGE SCALE GENOMIC DNA]</scope>
    <source>
        <strain evidence="1 2">NIES-2285</strain>
    </source>
</reference>
<gene>
    <name evidence="1" type="ORF">KFL_003240010</name>
</gene>
<accession>A0A1Y1IC27</accession>
<keyword evidence="2" id="KW-1185">Reference proteome</keyword>
<dbReference type="AlphaFoldDB" id="A0A1Y1IC27"/>
<proteinExistence type="predicted"/>
<evidence type="ECO:0000313" key="2">
    <source>
        <dbReference type="Proteomes" id="UP000054558"/>
    </source>
</evidence>
<evidence type="ECO:0000313" key="1">
    <source>
        <dbReference type="EMBL" id="GAQ86979.1"/>
    </source>
</evidence>